<comment type="cofactor">
    <cofactor evidence="9">
        <name>Mg(2+)</name>
        <dbReference type="ChEBI" id="CHEBI:18420"/>
    </cofactor>
    <text evidence="9">Requires a divalent cation, most likely magnesium in vivo, as an electrophilic catalyst to aid phosphoryl group transfer. It is the chelate of the metal and the nucleotide that is the actual substrate.</text>
</comment>
<comment type="caution">
    <text evidence="12">The sequence shown here is derived from an EMBL/GenBank/DDBJ whole genome shotgun (WGS) entry which is preliminary data.</text>
</comment>
<accession>A0A507DTC2</accession>
<organism evidence="12 13">
    <name type="scientific">Synchytrium endobioticum</name>
    <dbReference type="NCBI Taxonomy" id="286115"/>
    <lineage>
        <taxon>Eukaryota</taxon>
        <taxon>Fungi</taxon>
        <taxon>Fungi incertae sedis</taxon>
        <taxon>Chytridiomycota</taxon>
        <taxon>Chytridiomycota incertae sedis</taxon>
        <taxon>Chytridiomycetes</taxon>
        <taxon>Synchytriales</taxon>
        <taxon>Synchytriaceae</taxon>
        <taxon>Synchytrium</taxon>
    </lineage>
</organism>
<comment type="subcellular location">
    <subcellularLocation>
        <location evidence="9">Cytoplasm</location>
    </subcellularLocation>
    <subcellularLocation>
        <location evidence="9">Nucleus</location>
    </subcellularLocation>
</comment>
<dbReference type="GO" id="GO:0004747">
    <property type="term" value="F:ribokinase activity"/>
    <property type="evidence" value="ECO:0007669"/>
    <property type="project" value="UniProtKB-UniRule"/>
</dbReference>
<evidence type="ECO:0000256" key="1">
    <source>
        <dbReference type="ARBA" id="ARBA00022679"/>
    </source>
</evidence>
<sequence length="341" mass="36517">MPNVLTYGSINIDDIFLVDDIIKPGETISALNYTVLAGGKGANQSVALAKASQGSNVTITHAGNIGEDGKWILKLMEDAGVDTSLVTIDATVRTGRAIIQVSKTTGNNSIILYAGANKSIHQADAERILSQFHSNNTPTWLVLQNEISSLDFIIPYAYRKGYTIAFNTAPCPIELVSTIPIKECHILIMNESEAASVARQLLNVNFEKDLDISNTEIIGKRLFDVLPSLRLAVVTLGSQGSVAIYSTSKRGNLKTARQPALSDVEVVDTTGAGDVFIGYFLTELSQGWHGTEAELNDKVVSKALTLATTAAGIACESCGAMGSVPLRDVVIQRTRSVEEIF</sequence>
<dbReference type="Proteomes" id="UP000317494">
    <property type="component" value="Unassembled WGS sequence"/>
</dbReference>
<keyword evidence="8 9" id="KW-0119">Carbohydrate metabolism</keyword>
<dbReference type="Gene3D" id="3.40.1190.20">
    <property type="match status" value="1"/>
</dbReference>
<feature type="active site" description="Proton acceptor" evidence="9">
    <location>
        <position position="274"/>
    </location>
</feature>
<dbReference type="CDD" id="cd01174">
    <property type="entry name" value="ribokinase"/>
    <property type="match status" value="1"/>
</dbReference>
<feature type="domain" description="Carbohydrate kinase PfkB" evidence="10">
    <location>
        <begin position="1"/>
        <end position="325"/>
    </location>
</feature>
<proteinExistence type="inferred from homology"/>
<name>A0A507DTC2_9FUNG</name>
<dbReference type="GO" id="GO:0005524">
    <property type="term" value="F:ATP binding"/>
    <property type="evidence" value="ECO:0007669"/>
    <property type="project" value="UniProtKB-UniRule"/>
</dbReference>
<evidence type="ECO:0000256" key="8">
    <source>
        <dbReference type="ARBA" id="ARBA00023277"/>
    </source>
</evidence>
<comment type="function">
    <text evidence="9">Catalyzes the phosphorylation of ribose at O-5 in a reaction requiring ATP and magnesium. The resulting D-ribose-5-phosphate can then be used either for sythesis of nucleotides, histidine, and tryptophan, or as a component of the pentose phosphate pathway.</text>
</comment>
<keyword evidence="5 9" id="KW-0067">ATP-binding</keyword>
<feature type="binding site" evidence="9">
    <location>
        <position position="274"/>
    </location>
    <ligand>
        <name>substrate</name>
    </ligand>
</feature>
<feature type="binding site" evidence="9">
    <location>
        <position position="323"/>
    </location>
    <ligand>
        <name>K(+)</name>
        <dbReference type="ChEBI" id="CHEBI:29103"/>
    </ligand>
</feature>
<keyword evidence="1 9" id="KW-0808">Transferase</keyword>
<dbReference type="InterPro" id="IPR029056">
    <property type="entry name" value="Ribokinase-like"/>
</dbReference>
<dbReference type="AlphaFoldDB" id="A0A507DTC2"/>
<dbReference type="GO" id="GO:0046872">
    <property type="term" value="F:metal ion binding"/>
    <property type="evidence" value="ECO:0007669"/>
    <property type="project" value="UniProtKB-KW"/>
</dbReference>
<evidence type="ECO:0000259" key="10">
    <source>
        <dbReference type="Pfam" id="PF00294"/>
    </source>
</evidence>
<keyword evidence="9" id="KW-0539">Nucleus</keyword>
<dbReference type="InterPro" id="IPR002139">
    <property type="entry name" value="Ribo/fructo_kinase"/>
</dbReference>
<keyword evidence="4 9" id="KW-0418">Kinase</keyword>
<evidence type="ECO:0000256" key="5">
    <source>
        <dbReference type="ARBA" id="ARBA00022840"/>
    </source>
</evidence>
<keyword evidence="2 9" id="KW-0479">Metal-binding</keyword>
<evidence type="ECO:0000256" key="9">
    <source>
        <dbReference type="HAMAP-Rule" id="MF_03215"/>
    </source>
</evidence>
<dbReference type="UniPathway" id="UPA00916">
    <property type="reaction ID" value="UER00889"/>
</dbReference>
<evidence type="ECO:0000313" key="12">
    <source>
        <dbReference type="EMBL" id="TPX54198.1"/>
    </source>
</evidence>
<comment type="catalytic activity">
    <reaction evidence="9">
        <text>D-ribose + ATP = D-ribose 5-phosphate + ADP + H(+)</text>
        <dbReference type="Rhea" id="RHEA:13697"/>
        <dbReference type="ChEBI" id="CHEBI:15378"/>
        <dbReference type="ChEBI" id="CHEBI:30616"/>
        <dbReference type="ChEBI" id="CHEBI:47013"/>
        <dbReference type="ChEBI" id="CHEBI:78346"/>
        <dbReference type="ChEBI" id="CHEBI:456216"/>
        <dbReference type="EC" id="2.7.1.15"/>
    </reaction>
</comment>
<dbReference type="Pfam" id="PF00294">
    <property type="entry name" value="PfkB"/>
    <property type="match status" value="1"/>
</dbReference>
<dbReference type="InterPro" id="IPR011877">
    <property type="entry name" value="Ribokinase"/>
</dbReference>
<feature type="binding site" evidence="9">
    <location>
        <position position="270"/>
    </location>
    <ligand>
        <name>K(+)</name>
        <dbReference type="ChEBI" id="CHEBI:29103"/>
    </ligand>
</feature>
<dbReference type="GO" id="GO:0005737">
    <property type="term" value="C:cytoplasm"/>
    <property type="evidence" value="ECO:0007669"/>
    <property type="project" value="UniProtKB-SubCell"/>
</dbReference>
<dbReference type="InterPro" id="IPR011611">
    <property type="entry name" value="PfkB_dom"/>
</dbReference>
<keyword evidence="3 9" id="KW-0547">Nucleotide-binding</keyword>
<evidence type="ECO:0000256" key="3">
    <source>
        <dbReference type="ARBA" id="ARBA00022741"/>
    </source>
</evidence>
<evidence type="ECO:0000313" key="13">
    <source>
        <dbReference type="Proteomes" id="UP000317494"/>
    </source>
</evidence>
<feature type="binding site" evidence="9">
    <location>
        <begin position="273"/>
        <end position="274"/>
    </location>
    <ligand>
        <name>ATP</name>
        <dbReference type="ChEBI" id="CHEBI:30616"/>
    </ligand>
</feature>
<dbReference type="PRINTS" id="PR00990">
    <property type="entry name" value="RIBOKINASE"/>
</dbReference>
<comment type="activity regulation">
    <text evidence="9">Activated by a monovalent cation that binds near, but not in, the active site. The most likely occupant of the site in vivo is potassium. Ion binding induces a conformational change that may alter substrate affinity.</text>
</comment>
<dbReference type="PANTHER" id="PTHR10584:SF166">
    <property type="entry name" value="RIBOKINASE"/>
    <property type="match status" value="1"/>
</dbReference>
<dbReference type="HAMAP" id="MF_01987">
    <property type="entry name" value="Ribokinase"/>
    <property type="match status" value="1"/>
</dbReference>
<dbReference type="PANTHER" id="PTHR10584">
    <property type="entry name" value="SUGAR KINASE"/>
    <property type="match status" value="1"/>
</dbReference>
<comment type="caution">
    <text evidence="9">Lacks conserved residue(s) required for the propagation of feature annotation.</text>
</comment>
<feature type="binding site" evidence="9">
    <location>
        <position position="190"/>
    </location>
    <ligand>
        <name>ATP</name>
        <dbReference type="ChEBI" id="CHEBI:30616"/>
    </ligand>
</feature>
<comment type="pathway">
    <text evidence="9">Carbohydrate metabolism; D-ribose degradation; D-ribose 5-phosphate from beta-D-ribopyranose: step 2/2.</text>
</comment>
<dbReference type="EMBL" id="QEAN01000008">
    <property type="protein sequence ID" value="TPX54198.1"/>
    <property type="molecule type" value="Genomic_DNA"/>
</dbReference>
<dbReference type="GO" id="GO:0005634">
    <property type="term" value="C:nucleus"/>
    <property type="evidence" value="ECO:0007669"/>
    <property type="project" value="UniProtKB-SubCell"/>
</dbReference>
<keyword evidence="9" id="KW-0963">Cytoplasm</keyword>
<comment type="subunit">
    <text evidence="9">Homodimer.</text>
</comment>
<dbReference type="VEuPathDB" id="FungiDB:SeMB42_g00410"/>
<dbReference type="EC" id="2.7.1.15" evidence="9"/>
<evidence type="ECO:0000256" key="6">
    <source>
        <dbReference type="ARBA" id="ARBA00022842"/>
    </source>
</evidence>
<evidence type="ECO:0000256" key="7">
    <source>
        <dbReference type="ARBA" id="ARBA00022958"/>
    </source>
</evidence>
<reference evidence="13 14" key="1">
    <citation type="journal article" date="2019" name="Sci. Rep.">
        <title>Comparative genomics of chytrid fungi reveal insights into the obligate biotrophic and pathogenic lifestyle of Synchytrium endobioticum.</title>
        <authorList>
            <person name="van de Vossenberg B.T.L.H."/>
            <person name="Warris S."/>
            <person name="Nguyen H.D.T."/>
            <person name="van Gent-Pelzer M.P.E."/>
            <person name="Joly D.L."/>
            <person name="van de Geest H.C."/>
            <person name="Bonants P.J.M."/>
            <person name="Smith D.S."/>
            <person name="Levesque C.A."/>
            <person name="van der Lee T.A.J."/>
        </authorList>
    </citation>
    <scope>NUCLEOTIDE SEQUENCE [LARGE SCALE GENOMIC DNA]</scope>
    <source>
        <strain evidence="11 14">LEV6574</strain>
        <strain evidence="12 13">MB42</strain>
    </source>
</reference>
<evidence type="ECO:0000256" key="2">
    <source>
        <dbReference type="ARBA" id="ARBA00022723"/>
    </source>
</evidence>
<feature type="binding site" evidence="9">
    <location>
        <position position="146"/>
    </location>
    <ligand>
        <name>substrate</name>
    </ligand>
</feature>
<feature type="binding site" evidence="9">
    <location>
        <position position="319"/>
    </location>
    <ligand>
        <name>K(+)</name>
        <dbReference type="ChEBI" id="CHEBI:29103"/>
    </ligand>
</feature>
<dbReference type="SUPFAM" id="SSF53613">
    <property type="entry name" value="Ribokinase-like"/>
    <property type="match status" value="1"/>
</dbReference>
<comment type="similarity">
    <text evidence="9">Belongs to the carbohydrate kinase PfkB family. Ribokinase subfamily.</text>
</comment>
<dbReference type="Proteomes" id="UP000320475">
    <property type="component" value="Unassembled WGS sequence"/>
</dbReference>
<evidence type="ECO:0000256" key="4">
    <source>
        <dbReference type="ARBA" id="ARBA00022777"/>
    </source>
</evidence>
<evidence type="ECO:0000313" key="14">
    <source>
        <dbReference type="Proteomes" id="UP000320475"/>
    </source>
</evidence>
<keyword evidence="13" id="KW-1185">Reference proteome</keyword>
<dbReference type="GO" id="GO:0019303">
    <property type="term" value="P:D-ribose catabolic process"/>
    <property type="evidence" value="ECO:0007669"/>
    <property type="project" value="UniProtKB-UniRule"/>
</dbReference>
<gene>
    <name evidence="11" type="ORF">SeLEV6574_g02562</name>
    <name evidence="12" type="ORF">SeMB42_g00410</name>
</gene>
<feature type="binding site" evidence="9">
    <location>
        <position position="317"/>
    </location>
    <ligand>
        <name>K(+)</name>
        <dbReference type="ChEBI" id="CHEBI:29103"/>
    </ligand>
</feature>
<dbReference type="OrthoDB" id="415590at2759"/>
<feature type="binding site" evidence="9">
    <location>
        <begin position="11"/>
        <end position="13"/>
    </location>
    <ligand>
        <name>substrate</name>
    </ligand>
</feature>
<feature type="binding site" evidence="9">
    <location>
        <position position="268"/>
    </location>
    <ligand>
        <name>K(+)</name>
        <dbReference type="ChEBI" id="CHEBI:29103"/>
    </ligand>
</feature>
<dbReference type="STRING" id="286115.A0A507DTC2"/>
<keyword evidence="6 9" id="KW-0460">Magnesium</keyword>
<feature type="binding site" evidence="9">
    <location>
        <begin position="235"/>
        <end position="240"/>
    </location>
    <ligand>
        <name>ATP</name>
        <dbReference type="ChEBI" id="CHEBI:30616"/>
    </ligand>
</feature>
<feature type="binding site" evidence="9">
    <location>
        <position position="314"/>
    </location>
    <ligand>
        <name>K(+)</name>
        <dbReference type="ChEBI" id="CHEBI:29103"/>
    </ligand>
</feature>
<keyword evidence="7 9" id="KW-0630">Potassium</keyword>
<evidence type="ECO:0000313" key="11">
    <source>
        <dbReference type="EMBL" id="TPX47639.1"/>
    </source>
</evidence>
<protein>
    <recommendedName>
        <fullName evidence="9">Ribokinase</fullName>
        <shortName evidence="9">RK</shortName>
        <ecNumber evidence="9">2.7.1.15</ecNumber>
    </recommendedName>
</protein>
<dbReference type="EMBL" id="QEAM01000073">
    <property type="protein sequence ID" value="TPX47639.1"/>
    <property type="molecule type" value="Genomic_DNA"/>
</dbReference>
<feature type="binding site" evidence="9">
    <location>
        <begin position="39"/>
        <end position="43"/>
    </location>
    <ligand>
        <name>substrate</name>
    </ligand>
</feature>